<dbReference type="Gene3D" id="1.10.600.10">
    <property type="entry name" value="Farnesyl Diphosphate Synthase"/>
    <property type="match status" value="1"/>
</dbReference>
<proteinExistence type="inferred from homology"/>
<comment type="similarity">
    <text evidence="1">Belongs to the FPP/GGPP synthase family.</text>
</comment>
<dbReference type="PANTHER" id="PTHR12001">
    <property type="entry name" value="GERANYLGERANYL PYROPHOSPHATE SYNTHASE"/>
    <property type="match status" value="1"/>
</dbReference>
<evidence type="ECO:0000256" key="1">
    <source>
        <dbReference type="RuleBase" id="RU004466"/>
    </source>
</evidence>
<dbReference type="RefSeq" id="XP_027241933.1">
    <property type="nucleotide sequence ID" value="XM_027386132.2"/>
</dbReference>
<dbReference type="GO" id="GO:1990234">
    <property type="term" value="C:transferase complex"/>
    <property type="evidence" value="ECO:0007669"/>
    <property type="project" value="TreeGrafter"/>
</dbReference>
<dbReference type="SUPFAM" id="SSF48576">
    <property type="entry name" value="Terpenoid synthases"/>
    <property type="match status" value="1"/>
</dbReference>
<dbReference type="Proteomes" id="UP001108280">
    <property type="component" value="Chromosome 2"/>
</dbReference>
<name>A0A9J7JDT3_CRIGR</name>
<dbReference type="CTD" id="57107"/>
<dbReference type="InterPro" id="IPR008949">
    <property type="entry name" value="Isoprenoid_synthase_dom_sf"/>
</dbReference>
<dbReference type="GeneID" id="100768592"/>
<evidence type="ECO:0000313" key="3">
    <source>
        <dbReference type="RefSeq" id="XP_027258048.1"/>
    </source>
</evidence>
<dbReference type="GO" id="GO:0005739">
    <property type="term" value="C:mitochondrion"/>
    <property type="evidence" value="ECO:0007669"/>
    <property type="project" value="TreeGrafter"/>
</dbReference>
<reference evidence="2" key="1">
    <citation type="journal article" date="2018" name="Biotechnol. Bioeng.">
        <title>A reference genome of the Chinese hamster based on a hybrid assembly strategy.</title>
        <authorList>
            <person name="Rupp O."/>
            <person name="MacDonald M.L."/>
            <person name="Li S."/>
            <person name="Dhiman H."/>
            <person name="Polson S."/>
            <person name="Griep S."/>
            <person name="Heffner K."/>
            <person name="Hernandez I."/>
            <person name="Brinkrolf K."/>
            <person name="Jadhav V."/>
            <person name="Samoudi M."/>
            <person name="Hao H."/>
            <person name="Kingham B."/>
            <person name="Goesmann A."/>
            <person name="Betenbaugh M.J."/>
            <person name="Lewis N.E."/>
            <person name="Borth N."/>
            <person name="Lee K.H."/>
        </authorList>
    </citation>
    <scope>NUCLEOTIDE SEQUENCE [LARGE SCALE GENOMIC DNA]</scope>
    <source>
        <strain evidence="2">17A/GY</strain>
    </source>
</reference>
<accession>A0A9J7JDT3</accession>
<dbReference type="GO" id="GO:0008299">
    <property type="term" value="P:isoprenoid biosynthetic process"/>
    <property type="evidence" value="ECO:0007669"/>
    <property type="project" value="InterPro"/>
</dbReference>
<gene>
    <name evidence="3" type="primary">Pdss2</name>
</gene>
<evidence type="ECO:0000313" key="2">
    <source>
        <dbReference type="Proteomes" id="UP001108280"/>
    </source>
</evidence>
<reference evidence="2" key="2">
    <citation type="journal article" date="2020" name="Biotechnol. Bioeng.">
        <title>Chromosome-scale scaffolds for the Chinese hamster reference genome assembly to facilitate the study of the CHO epigenome.</title>
        <authorList>
            <person name="Hilliard W."/>
            <person name="MacDonald M."/>
            <person name="Lee K.H."/>
        </authorList>
    </citation>
    <scope>NUCLEOTIDE SEQUENCE [LARGE SCALE GENOMIC DNA]</scope>
    <source>
        <strain evidence="2">17A/GY</strain>
    </source>
</reference>
<dbReference type="RefSeq" id="XP_027258048.1">
    <property type="nucleotide sequence ID" value="XM_027402247.1"/>
</dbReference>
<protein>
    <submittedName>
        <fullName evidence="3">Decaprenyl-diphosphate synthase subunit 2 isoform X5</fullName>
    </submittedName>
</protein>
<dbReference type="AlphaFoldDB" id="A0A9J7JDT3"/>
<dbReference type="GO" id="GO:0004659">
    <property type="term" value="F:prenyltransferase activity"/>
    <property type="evidence" value="ECO:0007669"/>
    <property type="project" value="InterPro"/>
</dbReference>
<keyword evidence="1" id="KW-0808">Transferase</keyword>
<reference evidence="3" key="3">
    <citation type="submission" date="2025-08" db="UniProtKB">
        <authorList>
            <consortium name="RefSeq"/>
        </authorList>
    </citation>
    <scope>IDENTIFICATION</scope>
    <source>
        <strain evidence="3">17A/GY</strain>
        <tissue evidence="3">Liver</tissue>
    </source>
</reference>
<dbReference type="GO" id="GO:0006744">
    <property type="term" value="P:ubiquinone biosynthetic process"/>
    <property type="evidence" value="ECO:0007669"/>
    <property type="project" value="TreeGrafter"/>
</dbReference>
<dbReference type="PANTHER" id="PTHR12001:SF55">
    <property type="entry name" value="ALL TRANS-POLYPRENYL-DIPHOSPHATE SYNTHASE PDSS2"/>
    <property type="match status" value="1"/>
</dbReference>
<keyword evidence="2" id="KW-1185">Reference proteome</keyword>
<organism evidence="2 3">
    <name type="scientific">Cricetulus griseus</name>
    <name type="common">Chinese hamster</name>
    <name type="synonym">Cricetulus barabensis griseus</name>
    <dbReference type="NCBI Taxonomy" id="10029"/>
    <lineage>
        <taxon>Eukaryota</taxon>
        <taxon>Metazoa</taxon>
        <taxon>Chordata</taxon>
        <taxon>Craniata</taxon>
        <taxon>Vertebrata</taxon>
        <taxon>Euteleostomi</taxon>
        <taxon>Mammalia</taxon>
        <taxon>Eutheria</taxon>
        <taxon>Euarchontoglires</taxon>
        <taxon>Glires</taxon>
        <taxon>Rodentia</taxon>
        <taxon>Myomorpha</taxon>
        <taxon>Muroidea</taxon>
        <taxon>Cricetidae</taxon>
        <taxon>Cricetinae</taxon>
        <taxon>Cricetulus</taxon>
    </lineage>
</organism>
<sequence>MSLRQLLLRLSGYLGASGPPHRPWWCSRSPDTISSVGSWRGRCSRSPAHWNQVVSEAEKIVGYPASFMSLRCLLSDELSNIAMQVRKLVGTQHPLLSTASQRSLAEITELIHTALLVHRGIVNLSELQSSDGPLKDMQFGNKIAILSGDFLLANACNGLALLQNTKVSELIASALMDLVQGVYQENSASDEEHSITDDIGMSTWKEQTFLSHCALLAKSCQAAMELAKHDAEVQDMAFQYGKHMAMSHKINSDLQPFIKDKTSDSKTFNLNSAPVVLHQEFLGRDVWIRQIGEAQEKGRLNYTKLRETIKAGKGVTSAIDLCRYHGNKALEALESFPPSEARSALENIVFAVTRFS</sequence>
<dbReference type="Pfam" id="PF00348">
    <property type="entry name" value="polyprenyl_synt"/>
    <property type="match status" value="1"/>
</dbReference>
<dbReference type="InterPro" id="IPR000092">
    <property type="entry name" value="Polyprenyl_synt"/>
</dbReference>